<evidence type="ECO:0000313" key="3">
    <source>
        <dbReference type="EMBL" id="KOT38005.1"/>
    </source>
</evidence>
<proteinExistence type="predicted"/>
<feature type="compositionally biased region" description="Pro residues" evidence="1">
    <location>
        <begin position="95"/>
        <end position="104"/>
    </location>
</feature>
<keyword evidence="4" id="KW-1185">Reference proteome</keyword>
<accession>A0A0M9X8R0</accession>
<reference evidence="3 4" key="1">
    <citation type="submission" date="2015-07" db="EMBL/GenBank/DDBJ databases">
        <authorList>
            <person name="Noorani M."/>
        </authorList>
    </citation>
    <scope>NUCLEOTIDE SEQUENCE [LARGE SCALE GENOMIC DNA]</scope>
    <source>
        <strain evidence="3 4">NRRL B-24567</strain>
    </source>
</reference>
<protein>
    <submittedName>
        <fullName evidence="3">Uncharacterized protein</fullName>
    </submittedName>
</protein>
<keyword evidence="2" id="KW-0732">Signal</keyword>
<evidence type="ECO:0000256" key="2">
    <source>
        <dbReference type="SAM" id="SignalP"/>
    </source>
</evidence>
<dbReference type="Proteomes" id="UP000037773">
    <property type="component" value="Unassembled WGS sequence"/>
</dbReference>
<dbReference type="OrthoDB" id="4337568at2"/>
<evidence type="ECO:0000313" key="4">
    <source>
        <dbReference type="Proteomes" id="UP000037773"/>
    </source>
</evidence>
<comment type="caution">
    <text evidence="3">The sequence shown here is derived from an EMBL/GenBank/DDBJ whole genome shotgun (WGS) entry which is preliminary data.</text>
</comment>
<dbReference type="AlphaFoldDB" id="A0A0M9X8R0"/>
<dbReference type="EMBL" id="LGCN01000194">
    <property type="protein sequence ID" value="KOT38005.1"/>
    <property type="molecule type" value="Genomic_DNA"/>
</dbReference>
<evidence type="ECO:0000256" key="1">
    <source>
        <dbReference type="SAM" id="MobiDB-lite"/>
    </source>
</evidence>
<feature type="chain" id="PRO_5005840234" evidence="2">
    <location>
        <begin position="37"/>
        <end position="132"/>
    </location>
</feature>
<feature type="compositionally biased region" description="Low complexity" evidence="1">
    <location>
        <begin position="44"/>
        <end position="53"/>
    </location>
</feature>
<dbReference type="RefSeq" id="WP_030831203.1">
    <property type="nucleotide sequence ID" value="NZ_JBFBKA010000076.1"/>
</dbReference>
<name>A0A0M9X8R0_9ACTN</name>
<feature type="region of interest" description="Disordered" evidence="1">
    <location>
        <begin position="44"/>
        <end position="132"/>
    </location>
</feature>
<dbReference type="PATRIC" id="fig|36816.3.peg.3773"/>
<feature type="signal peptide" evidence="2">
    <location>
        <begin position="1"/>
        <end position="36"/>
    </location>
</feature>
<gene>
    <name evidence="3" type="ORF">ADK41_17415</name>
</gene>
<organism evidence="3 4">
    <name type="scientific">Streptomyces caelestis</name>
    <dbReference type="NCBI Taxonomy" id="36816"/>
    <lineage>
        <taxon>Bacteria</taxon>
        <taxon>Bacillati</taxon>
        <taxon>Actinomycetota</taxon>
        <taxon>Actinomycetes</taxon>
        <taxon>Kitasatosporales</taxon>
        <taxon>Streptomycetaceae</taxon>
        <taxon>Streptomyces</taxon>
    </lineage>
</organism>
<sequence length="132" mass="13443">MTADRRGRSARLPYRAAAAALAAFAAVLLTLGFAHAADLVPAAASPAPSAYQSDTRPYGDDAYVGARTPLTRPERDAGERTVPAGHLLFTAAYTPPVPPRPARPAPAAGHAPPAAAHMPSDLGRAPPTASST</sequence>
<feature type="compositionally biased region" description="Low complexity" evidence="1">
    <location>
        <begin position="105"/>
        <end position="119"/>
    </location>
</feature>